<name>A0A1I7NDC4_9BACT</name>
<dbReference type="OrthoDB" id="1523161at2"/>
<feature type="chain" id="PRO_5011476954" description="Phosphate-selective porin O and P" evidence="1">
    <location>
        <begin position="26"/>
        <end position="393"/>
    </location>
</feature>
<gene>
    <name evidence="2" type="ORF">SAMN05660895_1409</name>
</gene>
<evidence type="ECO:0008006" key="4">
    <source>
        <dbReference type="Google" id="ProtNLM"/>
    </source>
</evidence>
<dbReference type="Proteomes" id="UP000199537">
    <property type="component" value="Unassembled WGS sequence"/>
</dbReference>
<dbReference type="STRING" id="1393122.SAMN05660895_1409"/>
<sequence length="393" mass="45147">MFKLVKFEAAICGLAMAFLPIFLHAQQHGSTGFWNQGRLTGYIFGDYYYKAHSDSLSRGQANQYTGIPQNANAFQFRRIYLAYETPLNDRFQAQLGVAAEDVTDVTQSGKYAFYIKFANLRWKNIWKGTDLIIGQQPTPAFVPLEEPTWKYRSVERTIADIRRTPSFDMGAGLQGTFDPQTKNFGYNLLVGNGTGAKPSSSRFKWFYADLWAKLFQQHLVLDLYADYDRMHWQPGFHQSRNMWKLFAAYTTPQFTVGASAFINFLKNGMVATDLVSQVSDTLNQQASGVSFFAHGQLVPDKLHYFARMDLYNPADGKALTPQTQWTGLVTNYDPQNTERFITAGLDFTPIPQVHLIPNIWYNQYTSKNDSFKEKAYRDYDLVYRITFYYVFAK</sequence>
<dbReference type="AlphaFoldDB" id="A0A1I7NDC4"/>
<keyword evidence="3" id="KW-1185">Reference proteome</keyword>
<evidence type="ECO:0000313" key="2">
    <source>
        <dbReference type="EMBL" id="SFV32639.1"/>
    </source>
</evidence>
<organism evidence="2 3">
    <name type="scientific">Thermoflavifilum thermophilum</name>
    <dbReference type="NCBI Taxonomy" id="1393122"/>
    <lineage>
        <taxon>Bacteria</taxon>
        <taxon>Pseudomonadati</taxon>
        <taxon>Bacteroidota</taxon>
        <taxon>Chitinophagia</taxon>
        <taxon>Chitinophagales</taxon>
        <taxon>Chitinophagaceae</taxon>
        <taxon>Thermoflavifilum</taxon>
    </lineage>
</organism>
<feature type="signal peptide" evidence="1">
    <location>
        <begin position="1"/>
        <end position="25"/>
    </location>
</feature>
<protein>
    <recommendedName>
        <fullName evidence="4">Phosphate-selective porin O and P</fullName>
    </recommendedName>
</protein>
<dbReference type="RefSeq" id="WP_092459285.1">
    <property type="nucleotide sequence ID" value="NZ_FPCJ01000001.1"/>
</dbReference>
<proteinExistence type="predicted"/>
<evidence type="ECO:0000313" key="3">
    <source>
        <dbReference type="Proteomes" id="UP000199537"/>
    </source>
</evidence>
<dbReference type="EMBL" id="FPCJ01000001">
    <property type="protein sequence ID" value="SFV32639.1"/>
    <property type="molecule type" value="Genomic_DNA"/>
</dbReference>
<reference evidence="3" key="1">
    <citation type="submission" date="2016-10" db="EMBL/GenBank/DDBJ databases">
        <authorList>
            <person name="Varghese N."/>
            <person name="Submissions S."/>
        </authorList>
    </citation>
    <scope>NUCLEOTIDE SEQUENCE [LARGE SCALE GENOMIC DNA]</scope>
    <source>
        <strain evidence="3">DSM 14807</strain>
    </source>
</reference>
<keyword evidence="1" id="KW-0732">Signal</keyword>
<evidence type="ECO:0000256" key="1">
    <source>
        <dbReference type="SAM" id="SignalP"/>
    </source>
</evidence>
<accession>A0A1I7NDC4</accession>